<feature type="transmembrane region" description="Helical" evidence="6">
    <location>
        <begin position="99"/>
        <end position="120"/>
    </location>
</feature>
<proteinExistence type="predicted"/>
<dbReference type="OrthoDB" id="7029536at2"/>
<accession>A0A3S2UNH0</accession>
<evidence type="ECO:0000256" key="5">
    <source>
        <dbReference type="ARBA" id="ARBA00023136"/>
    </source>
</evidence>
<feature type="transmembrane region" description="Helical" evidence="6">
    <location>
        <begin position="71"/>
        <end position="93"/>
    </location>
</feature>
<dbReference type="Gene3D" id="1.20.1250.20">
    <property type="entry name" value="MFS general substrate transporter like domains"/>
    <property type="match status" value="2"/>
</dbReference>
<dbReference type="InterPro" id="IPR011701">
    <property type="entry name" value="MFS"/>
</dbReference>
<feature type="transmembrane region" description="Helical" evidence="6">
    <location>
        <begin position="155"/>
        <end position="179"/>
    </location>
</feature>
<evidence type="ECO:0000256" key="4">
    <source>
        <dbReference type="ARBA" id="ARBA00022989"/>
    </source>
</evidence>
<dbReference type="InterPro" id="IPR036259">
    <property type="entry name" value="MFS_trans_sf"/>
</dbReference>
<organism evidence="8 9">
    <name type="scientific">Rubrivivax albus</name>
    <dbReference type="NCBI Taxonomy" id="2499835"/>
    <lineage>
        <taxon>Bacteria</taxon>
        <taxon>Pseudomonadati</taxon>
        <taxon>Pseudomonadota</taxon>
        <taxon>Betaproteobacteria</taxon>
        <taxon>Burkholderiales</taxon>
        <taxon>Sphaerotilaceae</taxon>
        <taxon>Rubrivivax</taxon>
    </lineage>
</organism>
<evidence type="ECO:0000256" key="2">
    <source>
        <dbReference type="ARBA" id="ARBA00022475"/>
    </source>
</evidence>
<feature type="transmembrane region" description="Helical" evidence="6">
    <location>
        <begin position="352"/>
        <end position="370"/>
    </location>
</feature>
<gene>
    <name evidence="8" type="ORF">ENE75_16805</name>
</gene>
<comment type="caution">
    <text evidence="8">The sequence shown here is derived from an EMBL/GenBank/DDBJ whole genome shotgun (WGS) entry which is preliminary data.</text>
</comment>
<dbReference type="PROSITE" id="PS50850">
    <property type="entry name" value="MFS"/>
    <property type="match status" value="1"/>
</dbReference>
<keyword evidence="5 6" id="KW-0472">Membrane</keyword>
<feature type="transmembrane region" description="Helical" evidence="6">
    <location>
        <begin position="39"/>
        <end position="59"/>
    </location>
</feature>
<dbReference type="InterPro" id="IPR020846">
    <property type="entry name" value="MFS_dom"/>
</dbReference>
<sequence length="376" mass="38708">MPPLLHLIALGNLVIGSSAFVVSGIVDLIASGLDVSMAAAGQAMSAYALATAVLAPMMLVATGHWPRRRALLFALALFTAGNALAAVATNLGLLYAGRMLMGLGSMFTPIGAGIVLAAVAPARRGQALSLAFLGVSLSYVVGVPLGAWVGRQHGWQAALWLMTVASTAMTLLAAWRVPADITAPGASFQGMGAVLRQPHVRAALAVTLLYFTAIFTAFSYIAPLIRALVPEGGLGVSWTLTAFGLSGVAGTLLGGVAADRLGPWRTMLVLLAVLVLMQALLPLTAGHPGWMLTVLVTWGCAGFGLMAPQQARLAQMAPQHAPLLLSLNASMLYVGTALGAAIGGVAVMQVGLVHLTWIAVPFGIAAWLLLRFEPTP</sequence>
<feature type="transmembrane region" description="Helical" evidence="6">
    <location>
        <begin position="234"/>
        <end position="257"/>
    </location>
</feature>
<evidence type="ECO:0000259" key="7">
    <source>
        <dbReference type="PROSITE" id="PS50850"/>
    </source>
</evidence>
<dbReference type="SUPFAM" id="SSF103473">
    <property type="entry name" value="MFS general substrate transporter"/>
    <property type="match status" value="1"/>
</dbReference>
<evidence type="ECO:0000256" key="1">
    <source>
        <dbReference type="ARBA" id="ARBA00004651"/>
    </source>
</evidence>
<dbReference type="GO" id="GO:0022857">
    <property type="term" value="F:transmembrane transporter activity"/>
    <property type="evidence" value="ECO:0007669"/>
    <property type="project" value="InterPro"/>
</dbReference>
<feature type="transmembrane region" description="Helical" evidence="6">
    <location>
        <begin position="264"/>
        <end position="283"/>
    </location>
</feature>
<protein>
    <submittedName>
        <fullName evidence="8">MFS transporter</fullName>
    </submittedName>
</protein>
<evidence type="ECO:0000256" key="3">
    <source>
        <dbReference type="ARBA" id="ARBA00022692"/>
    </source>
</evidence>
<keyword evidence="3 6" id="KW-0812">Transmembrane</keyword>
<keyword evidence="4 6" id="KW-1133">Transmembrane helix</keyword>
<dbReference type="RefSeq" id="WP_128199494.1">
    <property type="nucleotide sequence ID" value="NZ_SACT01000006.1"/>
</dbReference>
<comment type="subcellular location">
    <subcellularLocation>
        <location evidence="1">Cell membrane</location>
        <topology evidence="1">Multi-pass membrane protein</topology>
    </subcellularLocation>
</comment>
<name>A0A3S2UNH0_9BURK</name>
<feature type="transmembrane region" description="Helical" evidence="6">
    <location>
        <begin position="320"/>
        <end position="346"/>
    </location>
</feature>
<evidence type="ECO:0000313" key="8">
    <source>
        <dbReference type="EMBL" id="RVT49984.1"/>
    </source>
</evidence>
<dbReference type="InterPro" id="IPR050189">
    <property type="entry name" value="MFS_Efflux_Transporters"/>
</dbReference>
<dbReference type="Pfam" id="PF07690">
    <property type="entry name" value="MFS_1"/>
    <property type="match status" value="1"/>
</dbReference>
<dbReference type="PANTHER" id="PTHR43124:SF10">
    <property type="entry name" value="PURINE EFFLUX PUMP PBUE"/>
    <property type="match status" value="1"/>
</dbReference>
<dbReference type="GO" id="GO:0005886">
    <property type="term" value="C:plasma membrane"/>
    <property type="evidence" value="ECO:0007669"/>
    <property type="project" value="UniProtKB-SubCell"/>
</dbReference>
<reference evidence="8 9" key="1">
    <citation type="submission" date="2019-01" db="EMBL/GenBank/DDBJ databases">
        <authorList>
            <person name="Chen W.-M."/>
        </authorList>
    </citation>
    <scope>NUCLEOTIDE SEQUENCE [LARGE SCALE GENOMIC DNA]</scope>
    <source>
        <strain evidence="8 9">ICH-3</strain>
    </source>
</reference>
<dbReference type="CDD" id="cd17324">
    <property type="entry name" value="MFS_NepI_like"/>
    <property type="match status" value="1"/>
</dbReference>
<keyword evidence="9" id="KW-1185">Reference proteome</keyword>
<evidence type="ECO:0000256" key="6">
    <source>
        <dbReference type="SAM" id="Phobius"/>
    </source>
</evidence>
<feature type="transmembrane region" description="Helical" evidence="6">
    <location>
        <begin position="289"/>
        <end position="308"/>
    </location>
</feature>
<dbReference type="Proteomes" id="UP000288178">
    <property type="component" value="Unassembled WGS sequence"/>
</dbReference>
<feature type="domain" description="Major facilitator superfamily (MFS) profile" evidence="7">
    <location>
        <begin position="4"/>
        <end position="376"/>
    </location>
</feature>
<feature type="transmembrane region" description="Helical" evidence="6">
    <location>
        <begin position="200"/>
        <end position="222"/>
    </location>
</feature>
<dbReference type="EMBL" id="SACT01000006">
    <property type="protein sequence ID" value="RVT49984.1"/>
    <property type="molecule type" value="Genomic_DNA"/>
</dbReference>
<dbReference type="AlphaFoldDB" id="A0A3S2UNH0"/>
<evidence type="ECO:0000313" key="9">
    <source>
        <dbReference type="Proteomes" id="UP000288178"/>
    </source>
</evidence>
<dbReference type="PANTHER" id="PTHR43124">
    <property type="entry name" value="PURINE EFFLUX PUMP PBUE"/>
    <property type="match status" value="1"/>
</dbReference>
<feature type="transmembrane region" description="Helical" evidence="6">
    <location>
        <begin position="127"/>
        <end position="149"/>
    </location>
</feature>
<keyword evidence="2" id="KW-1003">Cell membrane</keyword>